<gene>
    <name evidence="1" type="ORF">BACINT_00753</name>
</gene>
<reference evidence="1 2" key="1">
    <citation type="submission" date="2008-04" db="EMBL/GenBank/DDBJ databases">
        <title>Draft genome sequence of Bacteroides intestinalis (DSM 17393).</title>
        <authorList>
            <person name="Sudarsanam P."/>
            <person name="Ley R."/>
            <person name="Guruge J."/>
            <person name="Turnbaugh P.J."/>
            <person name="Mahowald M."/>
            <person name="Liep D."/>
            <person name="Gordon J."/>
        </authorList>
    </citation>
    <scope>NUCLEOTIDE SEQUENCE [LARGE SCALE GENOMIC DNA]</scope>
    <source>
        <strain evidence="1 2">DSM 17393</strain>
    </source>
</reference>
<protein>
    <submittedName>
        <fullName evidence="1">Uncharacterized protein</fullName>
    </submittedName>
</protein>
<dbReference type="AlphaFoldDB" id="B3C764"/>
<proteinExistence type="predicted"/>
<organism evidence="1 2">
    <name type="scientific">Bacteroides intestinalis DSM 17393</name>
    <dbReference type="NCBI Taxonomy" id="471870"/>
    <lineage>
        <taxon>Bacteria</taxon>
        <taxon>Pseudomonadati</taxon>
        <taxon>Bacteroidota</taxon>
        <taxon>Bacteroidia</taxon>
        <taxon>Bacteroidales</taxon>
        <taxon>Bacteroidaceae</taxon>
        <taxon>Bacteroides</taxon>
    </lineage>
</organism>
<name>B3C764_9BACE</name>
<sequence>MLKVKVLIHILLNSVSNNLSFCFYKDPIIIPLHQKRFFTKRAVFLLFEMQEMR</sequence>
<accession>B3C764</accession>
<evidence type="ECO:0000313" key="2">
    <source>
        <dbReference type="Proteomes" id="UP000004596"/>
    </source>
</evidence>
<comment type="caution">
    <text evidence="1">The sequence shown here is derived from an EMBL/GenBank/DDBJ whole genome shotgun (WGS) entry which is preliminary data.</text>
</comment>
<reference evidence="1 2" key="2">
    <citation type="submission" date="2008-04" db="EMBL/GenBank/DDBJ databases">
        <authorList>
            <person name="Fulton L."/>
            <person name="Clifton S."/>
            <person name="Fulton B."/>
            <person name="Xu J."/>
            <person name="Minx P."/>
            <person name="Pepin K.H."/>
            <person name="Johnson M."/>
            <person name="Thiruvilangam P."/>
            <person name="Bhonagiri V."/>
            <person name="Nash W.E."/>
            <person name="Mardis E.R."/>
            <person name="Wilson R.K."/>
        </authorList>
    </citation>
    <scope>NUCLEOTIDE SEQUENCE [LARGE SCALE GENOMIC DNA]</scope>
    <source>
        <strain evidence="1 2">DSM 17393</strain>
    </source>
</reference>
<evidence type="ECO:0000313" key="1">
    <source>
        <dbReference type="EMBL" id="EDV07187.1"/>
    </source>
</evidence>
<dbReference type="EMBL" id="ABJL02000006">
    <property type="protein sequence ID" value="EDV07187.1"/>
    <property type="molecule type" value="Genomic_DNA"/>
</dbReference>
<dbReference type="Proteomes" id="UP000004596">
    <property type="component" value="Unassembled WGS sequence"/>
</dbReference>